<comment type="subunit">
    <text evidence="6">Homodimer.</text>
</comment>
<dbReference type="EC" id="1.7.1.17" evidence="6"/>
<keyword evidence="1 6" id="KW-0285">Flavoprotein</keyword>
<dbReference type="Pfam" id="PF02525">
    <property type="entry name" value="Flavodoxin_2"/>
    <property type="match status" value="1"/>
</dbReference>
<comment type="caution">
    <text evidence="6">Lacks conserved residue(s) required for the propagation of feature annotation.</text>
</comment>
<dbReference type="SUPFAM" id="SSF52218">
    <property type="entry name" value="Flavoproteins"/>
    <property type="match status" value="1"/>
</dbReference>
<comment type="similarity">
    <text evidence="6">Belongs to the azoreductase type 1 family.</text>
</comment>
<dbReference type="RefSeq" id="WP_132923307.1">
    <property type="nucleotide sequence ID" value="NZ_SJOI01000001.1"/>
</dbReference>
<evidence type="ECO:0000256" key="4">
    <source>
        <dbReference type="ARBA" id="ARBA00023027"/>
    </source>
</evidence>
<keyword evidence="4 6" id="KW-0520">NAD</keyword>
<dbReference type="GO" id="GO:0016652">
    <property type="term" value="F:oxidoreductase activity, acting on NAD(P)H as acceptor"/>
    <property type="evidence" value="ECO:0007669"/>
    <property type="project" value="UniProtKB-UniRule"/>
</dbReference>
<evidence type="ECO:0000313" key="8">
    <source>
        <dbReference type="EMBL" id="TCL04522.1"/>
    </source>
</evidence>
<organism evidence="8 9">
    <name type="scientific">Sodalis ligni</name>
    <dbReference type="NCBI Taxonomy" id="2697027"/>
    <lineage>
        <taxon>Bacteria</taxon>
        <taxon>Pseudomonadati</taxon>
        <taxon>Pseudomonadota</taxon>
        <taxon>Gammaproteobacteria</taxon>
        <taxon>Enterobacterales</taxon>
        <taxon>Bruguierivoracaceae</taxon>
        <taxon>Sodalis</taxon>
    </lineage>
</organism>
<dbReference type="AlphaFoldDB" id="A0A4R1NB37"/>
<dbReference type="GO" id="GO:0010181">
    <property type="term" value="F:FMN binding"/>
    <property type="evidence" value="ECO:0007669"/>
    <property type="project" value="UniProtKB-UniRule"/>
</dbReference>
<comment type="function">
    <text evidence="6">Also exhibits azoreductase activity. Catalyzes the reductive cleavage of the azo bond in aromatic azo compounds to the corresponding amines.</text>
</comment>
<dbReference type="Gene3D" id="3.40.50.360">
    <property type="match status" value="1"/>
</dbReference>
<keyword evidence="2 6" id="KW-0288">FMN</keyword>
<dbReference type="HAMAP" id="MF_01216">
    <property type="entry name" value="Azoreductase_type1"/>
    <property type="match status" value="1"/>
</dbReference>
<evidence type="ECO:0000256" key="5">
    <source>
        <dbReference type="ARBA" id="ARBA00048542"/>
    </source>
</evidence>
<dbReference type="EC" id="1.6.5.-" evidence="6"/>
<evidence type="ECO:0000256" key="2">
    <source>
        <dbReference type="ARBA" id="ARBA00022643"/>
    </source>
</evidence>
<evidence type="ECO:0000313" key="9">
    <source>
        <dbReference type="Proteomes" id="UP000294555"/>
    </source>
</evidence>
<evidence type="ECO:0000256" key="3">
    <source>
        <dbReference type="ARBA" id="ARBA00023002"/>
    </source>
</evidence>
<dbReference type="PANTHER" id="PTHR43741:SF4">
    <property type="entry name" value="FMN-DEPENDENT NADH:QUINONE OXIDOREDUCTASE"/>
    <property type="match status" value="1"/>
</dbReference>
<dbReference type="OrthoDB" id="9787136at2"/>
<sequence>MSTLLYLECSPHAGHSLGARLARGVIDDITSRHPDVGVVTRSLVLDPLPPLSARYAQGITASALRDDEAFTCSEHLIDELERSEGLLISTPMHNFAVPAALKLWLDYVLRKDRSFKTTPQGKVGTLRDRPTLVLVRSGGPCTGENARQPDFLTPYLHYALSALGIGNVNFVYLPGLSPSEEDLELTRCALAAVPLL</sequence>
<keyword evidence="3 6" id="KW-0560">Oxidoreductase</keyword>
<dbReference type="GO" id="GO:0016655">
    <property type="term" value="F:oxidoreductase activity, acting on NAD(P)H, quinone or similar compound as acceptor"/>
    <property type="evidence" value="ECO:0007669"/>
    <property type="project" value="InterPro"/>
</dbReference>
<comment type="catalytic activity">
    <reaction evidence="5">
        <text>N,N-dimethyl-1,4-phenylenediamine + anthranilate + 2 NAD(+) = 2-(4-dimethylaminophenyl)diazenylbenzoate + 2 NADH + 2 H(+)</text>
        <dbReference type="Rhea" id="RHEA:55872"/>
        <dbReference type="ChEBI" id="CHEBI:15378"/>
        <dbReference type="ChEBI" id="CHEBI:15783"/>
        <dbReference type="ChEBI" id="CHEBI:16567"/>
        <dbReference type="ChEBI" id="CHEBI:57540"/>
        <dbReference type="ChEBI" id="CHEBI:57945"/>
        <dbReference type="ChEBI" id="CHEBI:71579"/>
        <dbReference type="EC" id="1.7.1.17"/>
    </reaction>
    <physiologicalReaction direction="right-to-left" evidence="5">
        <dbReference type="Rhea" id="RHEA:55874"/>
    </physiologicalReaction>
</comment>
<comment type="function">
    <text evidence="6">Quinone reductase that provides resistance to thiol-specific stress caused by electrophilic quinones.</text>
</comment>
<protein>
    <recommendedName>
        <fullName evidence="6">FMN dependent NADH:quinone oxidoreductase</fullName>
        <ecNumber evidence="6">1.6.5.-</ecNumber>
    </recommendedName>
    <alternativeName>
        <fullName evidence="6">Azo-dye reductase</fullName>
    </alternativeName>
    <alternativeName>
        <fullName evidence="6">FMN-dependent NADH-azo compound oxidoreductase</fullName>
    </alternativeName>
    <alternativeName>
        <fullName evidence="6">FMN-dependent NADH-azoreductase</fullName>
        <ecNumber evidence="6">1.7.1.17</ecNumber>
    </alternativeName>
</protein>
<comment type="cofactor">
    <cofactor evidence="6">
        <name>FMN</name>
        <dbReference type="ChEBI" id="CHEBI:58210"/>
    </cofactor>
    <text evidence="6">Binds 1 FMN per subunit.</text>
</comment>
<feature type="binding site" evidence="6">
    <location>
        <position position="10"/>
    </location>
    <ligand>
        <name>FMN</name>
        <dbReference type="ChEBI" id="CHEBI:58210"/>
    </ligand>
</feature>
<evidence type="ECO:0000259" key="7">
    <source>
        <dbReference type="Pfam" id="PF02525"/>
    </source>
</evidence>
<dbReference type="InterPro" id="IPR023048">
    <property type="entry name" value="NADH:quinone_OxRdtase_FMN_depd"/>
</dbReference>
<dbReference type="InterPro" id="IPR003680">
    <property type="entry name" value="Flavodoxin_fold"/>
</dbReference>
<dbReference type="GO" id="GO:0009055">
    <property type="term" value="F:electron transfer activity"/>
    <property type="evidence" value="ECO:0007669"/>
    <property type="project" value="UniProtKB-UniRule"/>
</dbReference>
<comment type="catalytic activity">
    <reaction evidence="6">
        <text>2 a quinone + NADH + H(+) = 2 a 1,4-benzosemiquinone + NAD(+)</text>
        <dbReference type="Rhea" id="RHEA:65952"/>
        <dbReference type="ChEBI" id="CHEBI:15378"/>
        <dbReference type="ChEBI" id="CHEBI:57540"/>
        <dbReference type="ChEBI" id="CHEBI:57945"/>
        <dbReference type="ChEBI" id="CHEBI:132124"/>
        <dbReference type="ChEBI" id="CHEBI:134225"/>
    </reaction>
</comment>
<feature type="domain" description="Flavodoxin-like fold" evidence="7">
    <location>
        <begin position="3"/>
        <end position="182"/>
    </location>
</feature>
<reference evidence="8 9" key="1">
    <citation type="submission" date="2019-02" db="EMBL/GenBank/DDBJ databases">
        <title>Investigation of anaerobic lignin degradation for improved lignocellulosic biofuels.</title>
        <authorList>
            <person name="Deangelis K."/>
        </authorList>
    </citation>
    <scope>NUCLEOTIDE SEQUENCE [LARGE SCALE GENOMIC DNA]</scope>
    <source>
        <strain evidence="8 9">159R</strain>
    </source>
</reference>
<gene>
    <name evidence="6" type="primary">azoR</name>
    <name evidence="8" type="ORF">EZJ58_2646</name>
</gene>
<dbReference type="Proteomes" id="UP000294555">
    <property type="component" value="Unassembled WGS sequence"/>
</dbReference>
<accession>A0A4R1NB37</accession>
<dbReference type="InterPro" id="IPR050104">
    <property type="entry name" value="FMN-dep_NADH:Q_OxRdtase_AzoR1"/>
</dbReference>
<keyword evidence="9" id="KW-1185">Reference proteome</keyword>
<proteinExistence type="inferred from homology"/>
<dbReference type="PANTHER" id="PTHR43741">
    <property type="entry name" value="FMN-DEPENDENT NADH-AZOREDUCTASE 1"/>
    <property type="match status" value="1"/>
</dbReference>
<name>A0A4R1NB37_9GAMM</name>
<dbReference type="InterPro" id="IPR029039">
    <property type="entry name" value="Flavoprotein-like_sf"/>
</dbReference>
<evidence type="ECO:0000256" key="1">
    <source>
        <dbReference type="ARBA" id="ARBA00022630"/>
    </source>
</evidence>
<dbReference type="EMBL" id="SJOI01000001">
    <property type="protein sequence ID" value="TCL04522.1"/>
    <property type="molecule type" value="Genomic_DNA"/>
</dbReference>
<evidence type="ECO:0000256" key="6">
    <source>
        <dbReference type="HAMAP-Rule" id="MF_01216"/>
    </source>
</evidence>
<comment type="caution">
    <text evidence="8">The sequence shown here is derived from an EMBL/GenBank/DDBJ whole genome shotgun (WGS) entry which is preliminary data.</text>
</comment>